<dbReference type="InterPro" id="IPR001633">
    <property type="entry name" value="EAL_dom"/>
</dbReference>
<protein>
    <submittedName>
        <fullName evidence="5">EAL domain-containing protein</fullName>
    </submittedName>
</protein>
<evidence type="ECO:0000259" key="4">
    <source>
        <dbReference type="PROSITE" id="PS50887"/>
    </source>
</evidence>
<keyword evidence="2" id="KW-1133">Transmembrane helix</keyword>
<proteinExistence type="predicted"/>
<dbReference type="NCBIfam" id="TIGR00254">
    <property type="entry name" value="GGDEF"/>
    <property type="match status" value="1"/>
</dbReference>
<name>A0ABT3Z7V7_9HYPH</name>
<feature type="transmembrane region" description="Helical" evidence="2">
    <location>
        <begin position="116"/>
        <end position="149"/>
    </location>
</feature>
<dbReference type="Pfam" id="PF00563">
    <property type="entry name" value="EAL"/>
    <property type="match status" value="1"/>
</dbReference>
<gene>
    <name evidence="5" type="ORF">OEG84_09070</name>
</gene>
<feature type="transmembrane region" description="Helical" evidence="2">
    <location>
        <begin position="92"/>
        <end position="110"/>
    </location>
</feature>
<dbReference type="SMART" id="SM00267">
    <property type="entry name" value="GGDEF"/>
    <property type="match status" value="1"/>
</dbReference>
<evidence type="ECO:0000313" key="6">
    <source>
        <dbReference type="Proteomes" id="UP001073227"/>
    </source>
</evidence>
<feature type="transmembrane region" description="Helical" evidence="2">
    <location>
        <begin position="21"/>
        <end position="41"/>
    </location>
</feature>
<dbReference type="Gene3D" id="3.30.70.270">
    <property type="match status" value="1"/>
</dbReference>
<dbReference type="PROSITE" id="PS50883">
    <property type="entry name" value="EAL"/>
    <property type="match status" value="1"/>
</dbReference>
<feature type="transmembrane region" description="Helical" evidence="2">
    <location>
        <begin position="53"/>
        <end position="71"/>
    </location>
</feature>
<evidence type="ECO:0000256" key="2">
    <source>
        <dbReference type="SAM" id="Phobius"/>
    </source>
</evidence>
<organism evidence="5 6">
    <name type="scientific">Hoeflea algicola</name>
    <dbReference type="NCBI Taxonomy" id="2983763"/>
    <lineage>
        <taxon>Bacteria</taxon>
        <taxon>Pseudomonadati</taxon>
        <taxon>Pseudomonadota</taxon>
        <taxon>Alphaproteobacteria</taxon>
        <taxon>Hyphomicrobiales</taxon>
        <taxon>Rhizobiaceae</taxon>
        <taxon>Hoeflea</taxon>
    </lineage>
</organism>
<dbReference type="RefSeq" id="WP_267653455.1">
    <property type="nucleotide sequence ID" value="NZ_JAOVZR010000001.1"/>
</dbReference>
<dbReference type="EMBL" id="JAOVZR010000001">
    <property type="protein sequence ID" value="MCY0147860.1"/>
    <property type="molecule type" value="Genomic_DNA"/>
</dbReference>
<feature type="transmembrane region" description="Helical" evidence="2">
    <location>
        <begin position="161"/>
        <end position="179"/>
    </location>
</feature>
<dbReference type="PROSITE" id="PS50887">
    <property type="entry name" value="GGDEF"/>
    <property type="match status" value="1"/>
</dbReference>
<dbReference type="InterPro" id="IPR000160">
    <property type="entry name" value="GGDEF_dom"/>
</dbReference>
<sequence>MANPIATYNYWINPARRQAMATAYSPIVRGFLFPGMVYYAYITLTHFRDETGLELAMLASISFTTVVSYYVMRQHVLAGDKLSLPRLELIGLIANLLIYLNVVCYLTIHFEQNKLIYFALMAVVFSTTGITFRGTLLSVGLSLVTLYLFAAKLPQEILTQYVSISIATTFASFGMAMLLRKAIFRQIDARLLADELAAKARRLADTDMLTGIPNRRAVFEKIDYLIDQRRPFWVGIFDLDGFKAINDIYGHIVGDKLLCAIVERASKLEIPGVTFGRVGGDEFVALFPGNLPEEAAAELGNKVIEAISRPYPFALLNLVVGASAGFSHFPSMGASSAKLYEKADFALYKAKAKHRGRCLMFDATEDKEMQQATAIERELREGDLESEIYLLFQPQYSPQLQRTVGFEALARWQNPKLGLVRPDQFIRAAERSGHISKLTEIIFRKGLETLAEWPEDISLSFNLSGQDLSDQAFIMSLLGQIMKSGISPRRIEFEITETAVMTTLDLSRSLLTELRASGCKIALDDFGSGYSSYEYLDQLPLDKVKLDRSFVSKVSQSVTSREIVTSVMRLCARLELRCVLEGVETPDEMAALSELSPDLIQGYLFGRPMTAAAAMQLINAQDNPVSVREPFETIRQGSMKSCTPDDASRDLPASSRHSASRL</sequence>
<feature type="domain" description="GGDEF" evidence="4">
    <location>
        <begin position="230"/>
        <end position="363"/>
    </location>
</feature>
<dbReference type="Gene3D" id="3.20.20.450">
    <property type="entry name" value="EAL domain"/>
    <property type="match status" value="1"/>
</dbReference>
<reference evidence="5" key="1">
    <citation type="submission" date="2022-10" db="EMBL/GenBank/DDBJ databases">
        <title>Hoeflea sp. G2-23, isolated from marine algae.</title>
        <authorList>
            <person name="Kristyanto S."/>
            <person name="Kim J.M."/>
            <person name="Jeon C.O."/>
        </authorList>
    </citation>
    <scope>NUCLEOTIDE SEQUENCE</scope>
    <source>
        <strain evidence="5">G2-23</strain>
    </source>
</reference>
<dbReference type="InterPro" id="IPR050706">
    <property type="entry name" value="Cyclic-di-GMP_PDE-like"/>
</dbReference>
<keyword evidence="2" id="KW-0472">Membrane</keyword>
<dbReference type="SUPFAM" id="SSF55073">
    <property type="entry name" value="Nucleotide cyclase"/>
    <property type="match status" value="1"/>
</dbReference>
<feature type="region of interest" description="Disordered" evidence="1">
    <location>
        <begin position="635"/>
        <end position="662"/>
    </location>
</feature>
<dbReference type="InterPro" id="IPR035919">
    <property type="entry name" value="EAL_sf"/>
</dbReference>
<keyword evidence="6" id="KW-1185">Reference proteome</keyword>
<comment type="caution">
    <text evidence="5">The sequence shown here is derived from an EMBL/GenBank/DDBJ whole genome shotgun (WGS) entry which is preliminary data.</text>
</comment>
<dbReference type="PANTHER" id="PTHR33121:SF71">
    <property type="entry name" value="OXYGEN SENSOR PROTEIN DOSP"/>
    <property type="match status" value="1"/>
</dbReference>
<dbReference type="InterPro" id="IPR029787">
    <property type="entry name" value="Nucleotide_cyclase"/>
</dbReference>
<evidence type="ECO:0000256" key="1">
    <source>
        <dbReference type="SAM" id="MobiDB-lite"/>
    </source>
</evidence>
<keyword evidence="2" id="KW-0812">Transmembrane</keyword>
<dbReference type="SUPFAM" id="SSF141868">
    <property type="entry name" value="EAL domain-like"/>
    <property type="match status" value="1"/>
</dbReference>
<dbReference type="Pfam" id="PF00990">
    <property type="entry name" value="GGDEF"/>
    <property type="match status" value="1"/>
</dbReference>
<dbReference type="Proteomes" id="UP001073227">
    <property type="component" value="Unassembled WGS sequence"/>
</dbReference>
<dbReference type="PANTHER" id="PTHR33121">
    <property type="entry name" value="CYCLIC DI-GMP PHOSPHODIESTERASE PDEF"/>
    <property type="match status" value="1"/>
</dbReference>
<evidence type="ECO:0000259" key="3">
    <source>
        <dbReference type="PROSITE" id="PS50883"/>
    </source>
</evidence>
<accession>A0ABT3Z7V7</accession>
<dbReference type="CDD" id="cd01948">
    <property type="entry name" value="EAL"/>
    <property type="match status" value="1"/>
</dbReference>
<dbReference type="SMART" id="SM00052">
    <property type="entry name" value="EAL"/>
    <property type="match status" value="1"/>
</dbReference>
<dbReference type="CDD" id="cd01949">
    <property type="entry name" value="GGDEF"/>
    <property type="match status" value="1"/>
</dbReference>
<evidence type="ECO:0000313" key="5">
    <source>
        <dbReference type="EMBL" id="MCY0147860.1"/>
    </source>
</evidence>
<feature type="domain" description="EAL" evidence="3">
    <location>
        <begin position="372"/>
        <end position="622"/>
    </location>
</feature>
<dbReference type="InterPro" id="IPR043128">
    <property type="entry name" value="Rev_trsase/Diguanyl_cyclase"/>
</dbReference>